<feature type="transmembrane region" description="Helical" evidence="1">
    <location>
        <begin position="95"/>
        <end position="118"/>
    </location>
</feature>
<dbReference type="AlphaFoldDB" id="G8TUV0"/>
<keyword evidence="3" id="KW-1185">Reference proteome</keyword>
<evidence type="ECO:0000313" key="3">
    <source>
        <dbReference type="Proteomes" id="UP000005439"/>
    </source>
</evidence>
<evidence type="ECO:0000313" key="2">
    <source>
        <dbReference type="EMBL" id="AEW05824.1"/>
    </source>
</evidence>
<name>G8TUV0_SULAD</name>
<keyword evidence="1" id="KW-0472">Membrane</keyword>
<dbReference type="STRING" id="679936.Sulac_2357"/>
<feature type="transmembrane region" description="Helical" evidence="1">
    <location>
        <begin position="124"/>
        <end position="145"/>
    </location>
</feature>
<gene>
    <name evidence="2" type="ordered locus">Sulac_2357</name>
</gene>
<feature type="transmembrane region" description="Helical" evidence="1">
    <location>
        <begin position="152"/>
        <end position="171"/>
    </location>
</feature>
<feature type="transmembrane region" description="Helical" evidence="1">
    <location>
        <begin position="64"/>
        <end position="83"/>
    </location>
</feature>
<evidence type="ECO:0000256" key="1">
    <source>
        <dbReference type="SAM" id="Phobius"/>
    </source>
</evidence>
<reference evidence="3" key="1">
    <citation type="submission" date="2011-12" db="EMBL/GenBank/DDBJ databases">
        <title>The complete genome of chromosome of Sulfobacillus acidophilus DSM 10332.</title>
        <authorList>
            <person name="Lucas S."/>
            <person name="Han J."/>
            <person name="Lapidus A."/>
            <person name="Bruce D."/>
            <person name="Goodwin L."/>
            <person name="Pitluck S."/>
            <person name="Peters L."/>
            <person name="Kyrpides N."/>
            <person name="Mavromatis K."/>
            <person name="Ivanova N."/>
            <person name="Mikhailova N."/>
            <person name="Chertkov O."/>
            <person name="Saunders E."/>
            <person name="Detter J.C."/>
            <person name="Tapia R."/>
            <person name="Han C."/>
            <person name="Land M."/>
            <person name="Hauser L."/>
            <person name="Markowitz V."/>
            <person name="Cheng J.-F."/>
            <person name="Hugenholtz P."/>
            <person name="Woyke T."/>
            <person name="Wu D."/>
            <person name="Pukall R."/>
            <person name="Gehrich-Schroeter G."/>
            <person name="Schneider S."/>
            <person name="Klenk H.-P."/>
            <person name="Eisen J.A."/>
        </authorList>
    </citation>
    <scope>NUCLEOTIDE SEQUENCE [LARGE SCALE GENOMIC DNA]</scope>
    <source>
        <strain evidence="3">ATCC 700253 / DSM 10332 / NAL</strain>
    </source>
</reference>
<keyword evidence="1" id="KW-0812">Transmembrane</keyword>
<dbReference type="HOGENOM" id="CLU_1502716_0_0_9"/>
<feature type="transmembrane region" description="Helical" evidence="1">
    <location>
        <begin position="31"/>
        <end position="52"/>
    </location>
</feature>
<dbReference type="KEGG" id="sap:Sulac_2357"/>
<organism evidence="2 3">
    <name type="scientific">Sulfobacillus acidophilus (strain ATCC 700253 / DSM 10332 / NAL)</name>
    <dbReference type="NCBI Taxonomy" id="679936"/>
    <lineage>
        <taxon>Bacteria</taxon>
        <taxon>Bacillati</taxon>
        <taxon>Bacillota</taxon>
        <taxon>Clostridia</taxon>
        <taxon>Eubacteriales</taxon>
        <taxon>Clostridiales Family XVII. Incertae Sedis</taxon>
        <taxon>Sulfobacillus</taxon>
    </lineage>
</organism>
<reference evidence="2 3" key="2">
    <citation type="journal article" date="2012" name="Stand. Genomic Sci.">
        <title>Complete genome sequence of the moderately thermophilic mineral-sulfide-oxidizing firmicute Sulfobacillus acidophilus type strain (NAL(T)).</title>
        <authorList>
            <person name="Anderson I."/>
            <person name="Chertkov O."/>
            <person name="Chen A."/>
            <person name="Saunders E."/>
            <person name="Lapidus A."/>
            <person name="Nolan M."/>
            <person name="Lucas S."/>
            <person name="Hammon N."/>
            <person name="Deshpande S."/>
            <person name="Cheng J.F."/>
            <person name="Han C."/>
            <person name="Tapia R."/>
            <person name="Goodwin L.A."/>
            <person name="Pitluck S."/>
            <person name="Liolios K."/>
            <person name="Pagani I."/>
            <person name="Ivanova N."/>
            <person name="Mikhailova N."/>
            <person name="Pati A."/>
            <person name="Palaniappan K."/>
            <person name="Land M."/>
            <person name="Pan C."/>
            <person name="Rohde M."/>
            <person name="Pukall R."/>
            <person name="Goker M."/>
            <person name="Detter J.C."/>
            <person name="Woyke T."/>
            <person name="Bristow J."/>
            <person name="Eisen J.A."/>
            <person name="Markowitz V."/>
            <person name="Hugenholtz P."/>
            <person name="Kyrpides N.C."/>
            <person name="Klenk H.P."/>
            <person name="Mavromatis K."/>
        </authorList>
    </citation>
    <scope>NUCLEOTIDE SEQUENCE [LARGE SCALE GENOMIC DNA]</scope>
    <source>
        <strain evidence="3">ATCC 700253 / DSM 10332 / NAL</strain>
    </source>
</reference>
<dbReference type="PATRIC" id="fig|679936.5.peg.2442"/>
<proteinExistence type="predicted"/>
<keyword evidence="1" id="KW-1133">Transmembrane helix</keyword>
<accession>G8TUV0</accession>
<dbReference type="EMBL" id="CP003179">
    <property type="protein sequence ID" value="AEW05824.1"/>
    <property type="molecule type" value="Genomic_DNA"/>
</dbReference>
<sequence length="179" mass="20076">MARISDDELIRHLTPPPGIRIAPYPARRDRIYRFSLLFTGIGLVGETIAAFFHQSLAMTVFQAWVSMALVMAGWTFLVWLPSWRWLVRGLVTAGLLLWPLTSIGGWALSLAGAAIMAAKETHCFHFWAGRLIPWAVILLGVTLVIPPARVAAPFAWLILTVLWAFLLQGRWQLPLLEVH</sequence>
<protein>
    <submittedName>
        <fullName evidence="2">Uncharacterized protein</fullName>
    </submittedName>
</protein>
<dbReference type="Proteomes" id="UP000005439">
    <property type="component" value="Chromosome"/>
</dbReference>